<organism evidence="1 2">
    <name type="scientific">Vigna mungo</name>
    <name type="common">Black gram</name>
    <name type="synonym">Phaseolus mungo</name>
    <dbReference type="NCBI Taxonomy" id="3915"/>
    <lineage>
        <taxon>Eukaryota</taxon>
        <taxon>Viridiplantae</taxon>
        <taxon>Streptophyta</taxon>
        <taxon>Embryophyta</taxon>
        <taxon>Tracheophyta</taxon>
        <taxon>Spermatophyta</taxon>
        <taxon>Magnoliopsida</taxon>
        <taxon>eudicotyledons</taxon>
        <taxon>Gunneridae</taxon>
        <taxon>Pentapetalae</taxon>
        <taxon>rosids</taxon>
        <taxon>fabids</taxon>
        <taxon>Fabales</taxon>
        <taxon>Fabaceae</taxon>
        <taxon>Papilionoideae</taxon>
        <taxon>50 kb inversion clade</taxon>
        <taxon>NPAAA clade</taxon>
        <taxon>indigoferoid/millettioid clade</taxon>
        <taxon>Phaseoleae</taxon>
        <taxon>Vigna</taxon>
    </lineage>
</organism>
<name>A0AAQ3RJD2_VIGMU</name>
<keyword evidence="2" id="KW-1185">Reference proteome</keyword>
<proteinExistence type="predicted"/>
<sequence>MPNYSRPHICQCLSRLLGFRRHFPVTVTGNSRKTGQQLVEEVLSLAQGLLHLGLAPGHVVAMSAYNRYPFLCSLILNFLSHFLYYLRSTETASVLNFYNSFRRISNFPPC</sequence>
<dbReference type="AlphaFoldDB" id="A0AAQ3RJD2"/>
<dbReference type="EMBL" id="CP144691">
    <property type="protein sequence ID" value="WVY93940.1"/>
    <property type="molecule type" value="Genomic_DNA"/>
</dbReference>
<dbReference type="Proteomes" id="UP001374535">
    <property type="component" value="Chromosome 10"/>
</dbReference>
<dbReference type="SUPFAM" id="SSF56801">
    <property type="entry name" value="Acetyl-CoA synthetase-like"/>
    <property type="match status" value="1"/>
</dbReference>
<accession>A0AAQ3RJD2</accession>
<gene>
    <name evidence="1" type="ORF">V8G54_033028</name>
</gene>
<protein>
    <recommendedName>
        <fullName evidence="3">AMP-dependent synthetase/ligase domain-containing protein</fullName>
    </recommendedName>
</protein>
<evidence type="ECO:0000313" key="2">
    <source>
        <dbReference type="Proteomes" id="UP001374535"/>
    </source>
</evidence>
<evidence type="ECO:0008006" key="3">
    <source>
        <dbReference type="Google" id="ProtNLM"/>
    </source>
</evidence>
<evidence type="ECO:0000313" key="1">
    <source>
        <dbReference type="EMBL" id="WVY93940.1"/>
    </source>
</evidence>
<reference evidence="1 2" key="1">
    <citation type="journal article" date="2023" name="Life. Sci Alliance">
        <title>Evolutionary insights into 3D genome organization and epigenetic landscape of Vigna mungo.</title>
        <authorList>
            <person name="Junaid A."/>
            <person name="Singh B."/>
            <person name="Bhatia S."/>
        </authorList>
    </citation>
    <scope>NUCLEOTIDE SEQUENCE [LARGE SCALE GENOMIC DNA]</scope>
    <source>
        <strain evidence="1">Urdbean</strain>
    </source>
</reference>